<dbReference type="InterPro" id="IPR052350">
    <property type="entry name" value="Metallo-dep_Lactonases"/>
</dbReference>
<proteinExistence type="predicted"/>
<dbReference type="PANTHER" id="PTHR43569">
    <property type="entry name" value="AMIDOHYDROLASE"/>
    <property type="match status" value="1"/>
</dbReference>
<organism evidence="2 3">
    <name type="scientific">Streptomyces niphimycinicus</name>
    <dbReference type="NCBI Taxonomy" id="2842201"/>
    <lineage>
        <taxon>Bacteria</taxon>
        <taxon>Bacillati</taxon>
        <taxon>Actinomycetota</taxon>
        <taxon>Actinomycetes</taxon>
        <taxon>Kitasatosporales</taxon>
        <taxon>Streptomycetaceae</taxon>
        <taxon>Streptomyces</taxon>
    </lineage>
</organism>
<name>A0ABS6CC67_9ACTN</name>
<protein>
    <submittedName>
        <fullName evidence="2">Amidohydrolase family protein</fullName>
    </submittedName>
</protein>
<gene>
    <name evidence="2" type="ORF">KN815_10330</name>
</gene>
<dbReference type="PANTHER" id="PTHR43569:SF2">
    <property type="entry name" value="AMIDOHYDROLASE-RELATED DOMAIN-CONTAINING PROTEIN"/>
    <property type="match status" value="1"/>
</dbReference>
<reference evidence="2 3" key="1">
    <citation type="submission" date="2021-06" db="EMBL/GenBank/DDBJ databases">
        <authorList>
            <person name="Pan X."/>
        </authorList>
    </citation>
    <scope>NUCLEOTIDE SEQUENCE [LARGE SCALE GENOMIC DNA]</scope>
    <source>
        <strain evidence="2 3">4503</strain>
    </source>
</reference>
<evidence type="ECO:0000313" key="3">
    <source>
        <dbReference type="Proteomes" id="UP000720508"/>
    </source>
</evidence>
<keyword evidence="3" id="KW-1185">Reference proteome</keyword>
<comment type="caution">
    <text evidence="2">The sequence shown here is derived from an EMBL/GenBank/DDBJ whole genome shotgun (WGS) entry which is preliminary data.</text>
</comment>
<dbReference type="Pfam" id="PF04909">
    <property type="entry name" value="Amidohydro_2"/>
    <property type="match status" value="1"/>
</dbReference>
<dbReference type="InterPro" id="IPR006680">
    <property type="entry name" value="Amidohydro-rel"/>
</dbReference>
<feature type="domain" description="Amidohydrolase-related" evidence="1">
    <location>
        <begin position="5"/>
        <end position="91"/>
    </location>
</feature>
<dbReference type="Proteomes" id="UP000720508">
    <property type="component" value="Unassembled WGS sequence"/>
</dbReference>
<dbReference type="RefSeq" id="WP_216341474.1">
    <property type="nucleotide sequence ID" value="NZ_JAHLEM010000087.1"/>
</dbReference>
<sequence>MQEEPDPEWLVRAEVLRGLKAVADAGLAYDVLVTPSQRPTAIGAVRAVPQLRFVLDHGGKPVIDIGEREPWASHIGEFAQLPNAAVRLSGW</sequence>
<accession>A0ABS6CC67</accession>
<evidence type="ECO:0000313" key="2">
    <source>
        <dbReference type="EMBL" id="MBU3864460.1"/>
    </source>
</evidence>
<dbReference type="EMBL" id="JAHLEM010000087">
    <property type="protein sequence ID" value="MBU3864460.1"/>
    <property type="molecule type" value="Genomic_DNA"/>
</dbReference>
<evidence type="ECO:0000259" key="1">
    <source>
        <dbReference type="Pfam" id="PF04909"/>
    </source>
</evidence>